<dbReference type="PANTHER" id="PTHR42673:SF4">
    <property type="entry name" value="MALEYLACETOACETATE ISOMERASE"/>
    <property type="match status" value="1"/>
</dbReference>
<dbReference type="Pfam" id="PF13409">
    <property type="entry name" value="GST_N_2"/>
    <property type="match status" value="1"/>
</dbReference>
<dbReference type="SUPFAM" id="SSF47616">
    <property type="entry name" value="GST C-terminal domain-like"/>
    <property type="match status" value="1"/>
</dbReference>
<organism evidence="2 3">
    <name type="scientific">Acinetobacter entericus</name>
    <dbReference type="NCBI Taxonomy" id="2989714"/>
    <lineage>
        <taxon>Bacteria</taxon>
        <taxon>Pseudomonadati</taxon>
        <taxon>Pseudomonadota</taxon>
        <taxon>Gammaproteobacteria</taxon>
        <taxon>Moraxellales</taxon>
        <taxon>Moraxellaceae</taxon>
        <taxon>Acinetobacter</taxon>
    </lineage>
</organism>
<dbReference type="SUPFAM" id="SSF52833">
    <property type="entry name" value="Thioredoxin-like"/>
    <property type="match status" value="1"/>
</dbReference>
<dbReference type="Gene3D" id="3.40.30.10">
    <property type="entry name" value="Glutaredoxin"/>
    <property type="match status" value="1"/>
</dbReference>
<dbReference type="InterPro" id="IPR036249">
    <property type="entry name" value="Thioredoxin-like_sf"/>
</dbReference>
<evidence type="ECO:0000313" key="2">
    <source>
        <dbReference type="EMBL" id="MCW8038434.1"/>
    </source>
</evidence>
<dbReference type="PROSITE" id="PS50404">
    <property type="entry name" value="GST_NTER"/>
    <property type="match status" value="1"/>
</dbReference>
<dbReference type="InterPro" id="IPR036282">
    <property type="entry name" value="Glutathione-S-Trfase_C_sf"/>
</dbReference>
<proteinExistence type="predicted"/>
<dbReference type="InterPro" id="IPR004045">
    <property type="entry name" value="Glutathione_S-Trfase_N"/>
</dbReference>
<dbReference type="InterPro" id="IPR040079">
    <property type="entry name" value="Glutathione_S-Trfase"/>
</dbReference>
<comment type="caution">
    <text evidence="2">The sequence shown here is derived from an EMBL/GenBank/DDBJ whole genome shotgun (WGS) entry which is preliminary data.</text>
</comment>
<sequence length="222" mass="25111">MMQLLIANKNYSSWSMRPWLVLKAFDLPFEEVMIAFSAQPHGGEFKQKVLSINPNGKVPVLLDDGQMIWDSLAICEYLAEKFPQLPLWPAELALRIRARCISAEMHSGFMCLRSQCGMNIRADFKALGAKLWAEDEGLRKDVARIEQIWTSRPSVDSFLCGAFSIADAFYAPVVMRLKTYGLPASDSAQRYMALMMEHPAVQQWVQSAVAEPMRVGYLEADR</sequence>
<reference evidence="2 3" key="1">
    <citation type="submission" date="2022-11" db="EMBL/GenBank/DDBJ databases">
        <title>Acinetobacter entericus sp. nov., isolated from the gut of the plastic-eating larvae of the Coleoptera insect Zophobas atratus.</title>
        <authorList>
            <person name="Dong X."/>
            <person name="Yang Y."/>
        </authorList>
    </citation>
    <scope>NUCLEOTIDE SEQUENCE [LARGE SCALE GENOMIC DNA]</scope>
    <source>
        <strain evidence="2 3">BIT-DXN8</strain>
    </source>
</reference>
<evidence type="ECO:0000259" key="1">
    <source>
        <dbReference type="PROSITE" id="PS50404"/>
    </source>
</evidence>
<dbReference type="EMBL" id="JAPEQW010000004">
    <property type="protein sequence ID" value="MCW8038434.1"/>
    <property type="molecule type" value="Genomic_DNA"/>
</dbReference>
<dbReference type="SFLD" id="SFLDS00019">
    <property type="entry name" value="Glutathione_Transferase_(cytos"/>
    <property type="match status" value="1"/>
</dbReference>
<keyword evidence="3" id="KW-1185">Reference proteome</keyword>
<dbReference type="Pfam" id="PF13410">
    <property type="entry name" value="GST_C_2"/>
    <property type="match status" value="1"/>
</dbReference>
<dbReference type="RefSeq" id="WP_171458887.1">
    <property type="nucleotide sequence ID" value="NZ_JAPEQW010000004.1"/>
</dbReference>
<dbReference type="Gene3D" id="1.20.1050.10">
    <property type="match status" value="1"/>
</dbReference>
<feature type="domain" description="GST N-terminal" evidence="1">
    <location>
        <begin position="2"/>
        <end position="86"/>
    </location>
</feature>
<gene>
    <name evidence="2" type="ORF">OKC24_04490</name>
</gene>
<dbReference type="SFLD" id="SFLDG00358">
    <property type="entry name" value="Main_(cytGST)"/>
    <property type="match status" value="1"/>
</dbReference>
<dbReference type="CDD" id="cd03043">
    <property type="entry name" value="GST_N_1"/>
    <property type="match status" value="1"/>
</dbReference>
<name>A0ABT3NFV3_9GAMM</name>
<protein>
    <submittedName>
        <fullName evidence="2">Glutathione S-transferase family protein</fullName>
    </submittedName>
</protein>
<dbReference type="PANTHER" id="PTHR42673">
    <property type="entry name" value="MALEYLACETOACETATE ISOMERASE"/>
    <property type="match status" value="1"/>
</dbReference>
<accession>A0ABT3NFV3</accession>
<evidence type="ECO:0000313" key="3">
    <source>
        <dbReference type="Proteomes" id="UP001209682"/>
    </source>
</evidence>
<dbReference type="CDD" id="cd03194">
    <property type="entry name" value="GST_C_3"/>
    <property type="match status" value="1"/>
</dbReference>
<dbReference type="Proteomes" id="UP001209682">
    <property type="component" value="Unassembled WGS sequence"/>
</dbReference>